<dbReference type="InterPro" id="IPR029063">
    <property type="entry name" value="SAM-dependent_MTases_sf"/>
</dbReference>
<comment type="similarity">
    <text evidence="7">Belongs to the class I-like SAM-binding methyltransferase superfamily. C5-methyltransferase family.</text>
</comment>
<dbReference type="AlphaFoldDB" id="A0A9W8KYZ0"/>
<evidence type="ECO:0000256" key="2">
    <source>
        <dbReference type="ARBA" id="ARBA00022679"/>
    </source>
</evidence>
<dbReference type="OrthoDB" id="414133at2759"/>
<dbReference type="PANTHER" id="PTHR46098:SF1">
    <property type="entry name" value="TRNA (CYTOSINE(38)-C(5))-METHYLTRANSFERASE"/>
    <property type="match status" value="1"/>
</dbReference>
<protein>
    <recommendedName>
        <fullName evidence="5">tRNA (cytosine(38)-C(5))-methyltransferase</fullName>
        <ecNumber evidence="4">2.1.1.204</ecNumber>
    </recommendedName>
    <alternativeName>
        <fullName evidence="6">DNA (cytosine-5)-methyltransferase-like protein 2</fullName>
    </alternativeName>
</protein>
<accession>A0A9W8KYZ0</accession>
<dbReference type="InterPro" id="IPR031303">
    <property type="entry name" value="C5_meth_CS"/>
</dbReference>
<evidence type="ECO:0000256" key="3">
    <source>
        <dbReference type="ARBA" id="ARBA00022691"/>
    </source>
</evidence>
<keyword evidence="2 7" id="KW-0808">Transferase</keyword>
<dbReference type="Proteomes" id="UP001151518">
    <property type="component" value="Unassembled WGS sequence"/>
</dbReference>
<evidence type="ECO:0000256" key="4">
    <source>
        <dbReference type="ARBA" id="ARBA00039081"/>
    </source>
</evidence>
<keyword evidence="1 7" id="KW-0489">Methyltransferase</keyword>
<evidence type="ECO:0000313" key="9">
    <source>
        <dbReference type="Proteomes" id="UP001151518"/>
    </source>
</evidence>
<dbReference type="PANTHER" id="PTHR46098">
    <property type="entry name" value="TRNA (CYTOSINE(38)-C(5))-METHYLTRANSFERASE"/>
    <property type="match status" value="1"/>
</dbReference>
<name>A0A9W8KYZ0_9FUNG</name>
<dbReference type="EMBL" id="JANBTW010000023">
    <property type="protein sequence ID" value="KAJ2678211.1"/>
    <property type="molecule type" value="Genomic_DNA"/>
</dbReference>
<dbReference type="EC" id="2.1.1.204" evidence="4"/>
<reference evidence="8" key="1">
    <citation type="submission" date="2022-07" db="EMBL/GenBank/DDBJ databases">
        <title>Phylogenomic reconstructions and comparative analyses of Kickxellomycotina fungi.</title>
        <authorList>
            <person name="Reynolds N.K."/>
            <person name="Stajich J.E."/>
            <person name="Barry K."/>
            <person name="Grigoriev I.V."/>
            <person name="Crous P."/>
            <person name="Smith M.E."/>
        </authorList>
    </citation>
    <scope>NUCLEOTIDE SEQUENCE</scope>
    <source>
        <strain evidence="8">NRRL 3115</strain>
    </source>
</reference>
<dbReference type="GO" id="GO:0032259">
    <property type="term" value="P:methylation"/>
    <property type="evidence" value="ECO:0007669"/>
    <property type="project" value="UniProtKB-KW"/>
</dbReference>
<comment type="caution">
    <text evidence="8">The sequence shown here is derived from an EMBL/GenBank/DDBJ whole genome shotgun (WGS) entry which is preliminary data.</text>
</comment>
<dbReference type="InterPro" id="IPR050750">
    <property type="entry name" value="C5-MTase"/>
</dbReference>
<sequence length="369" mass="41542">MDHSDTKKSIVCLEFFSGIGGLHYGLQESGIHGHVVMSFDMNENANSVYEYNFKMRPNNKAIDYLEPVDIDTYQATCWLLSPPCQPYTRGGKYLDDEDPRARGLIHLLGLLPKLKHKPTHLLLENVMNFENSRSRSLLVETLGNMGFKIYECLLSPVQAGIPNNRLRYYLVAVKTDDTTNAAVANECKRRTEEYLQRGRDAVFTEWPFGPAADQSSAVAKDTATIPLESYIDHTFDGVASLYVSAADIVKRKNFEFDIVQPSSERTSTFTKAYGSKHLIGAGSLLQTKHMDVRENGFGAPEKLLDLGLRFFSPKEVALLHHFPLGSQTNKPYVLEFPENLTQRQQLQLLGNSLNVHMVALLIKHVLFTN</sequence>
<dbReference type="Pfam" id="PF00145">
    <property type="entry name" value="DNA_methylase"/>
    <property type="match status" value="1"/>
</dbReference>
<evidence type="ECO:0000256" key="5">
    <source>
        <dbReference type="ARBA" id="ARBA00039681"/>
    </source>
</evidence>
<keyword evidence="3 7" id="KW-0949">S-adenosyl-L-methionine</keyword>
<dbReference type="GO" id="GO:0008168">
    <property type="term" value="F:methyltransferase activity"/>
    <property type="evidence" value="ECO:0007669"/>
    <property type="project" value="UniProtKB-KW"/>
</dbReference>
<evidence type="ECO:0000256" key="7">
    <source>
        <dbReference type="PROSITE-ProRule" id="PRU01016"/>
    </source>
</evidence>
<evidence type="ECO:0000256" key="1">
    <source>
        <dbReference type="ARBA" id="ARBA00022603"/>
    </source>
</evidence>
<dbReference type="PROSITE" id="PS00095">
    <property type="entry name" value="C5_MTASE_2"/>
    <property type="match status" value="1"/>
</dbReference>
<dbReference type="PROSITE" id="PS51679">
    <property type="entry name" value="SAM_MT_C5"/>
    <property type="match status" value="1"/>
</dbReference>
<organism evidence="8 9">
    <name type="scientific">Coemansia spiralis</name>
    <dbReference type="NCBI Taxonomy" id="417178"/>
    <lineage>
        <taxon>Eukaryota</taxon>
        <taxon>Fungi</taxon>
        <taxon>Fungi incertae sedis</taxon>
        <taxon>Zoopagomycota</taxon>
        <taxon>Kickxellomycotina</taxon>
        <taxon>Kickxellomycetes</taxon>
        <taxon>Kickxellales</taxon>
        <taxon>Kickxellaceae</taxon>
        <taxon>Coemansia</taxon>
    </lineage>
</organism>
<evidence type="ECO:0000256" key="6">
    <source>
        <dbReference type="ARBA" id="ARBA00042810"/>
    </source>
</evidence>
<dbReference type="Gene3D" id="3.90.120.10">
    <property type="entry name" value="DNA Methylase, subunit A, domain 2"/>
    <property type="match status" value="1"/>
</dbReference>
<dbReference type="InterPro" id="IPR001525">
    <property type="entry name" value="C5_MeTfrase"/>
</dbReference>
<proteinExistence type="inferred from homology"/>
<dbReference type="SUPFAM" id="SSF53335">
    <property type="entry name" value="S-adenosyl-L-methionine-dependent methyltransferases"/>
    <property type="match status" value="1"/>
</dbReference>
<gene>
    <name evidence="8" type="ORF">GGI25_002562</name>
</gene>
<evidence type="ECO:0000313" key="8">
    <source>
        <dbReference type="EMBL" id="KAJ2678211.1"/>
    </source>
</evidence>
<dbReference type="GO" id="GO:0005634">
    <property type="term" value="C:nucleus"/>
    <property type="evidence" value="ECO:0007669"/>
    <property type="project" value="TreeGrafter"/>
</dbReference>
<dbReference type="PRINTS" id="PR00105">
    <property type="entry name" value="C5METTRFRASE"/>
</dbReference>
<feature type="active site" evidence="7">
    <location>
        <position position="84"/>
    </location>
</feature>
<dbReference type="Gene3D" id="3.40.50.150">
    <property type="entry name" value="Vaccinia Virus protein VP39"/>
    <property type="match status" value="1"/>
</dbReference>